<dbReference type="GO" id="GO:0003964">
    <property type="term" value="F:RNA-directed DNA polymerase activity"/>
    <property type="evidence" value="ECO:0007669"/>
    <property type="project" value="UniProtKB-KW"/>
</dbReference>
<reference evidence="2" key="1">
    <citation type="journal article" date="2019" name="Plant Biotechnol. J.">
        <title>Genome sequencing of the Australian wild diploid species Gossypium australe highlights disease resistance and delayed gland morphogenesis.</title>
        <authorList>
            <person name="Cai Y."/>
            <person name="Cai X."/>
            <person name="Wang Q."/>
            <person name="Wang P."/>
            <person name="Zhang Y."/>
            <person name="Cai C."/>
            <person name="Xu Y."/>
            <person name="Wang K."/>
            <person name="Zhou Z."/>
            <person name="Wang C."/>
            <person name="Geng S."/>
            <person name="Li B."/>
            <person name="Dong Q."/>
            <person name="Hou Y."/>
            <person name="Wang H."/>
            <person name="Ai P."/>
            <person name="Liu Z."/>
            <person name="Yi F."/>
            <person name="Sun M."/>
            <person name="An G."/>
            <person name="Cheng J."/>
            <person name="Zhang Y."/>
            <person name="Shi Q."/>
            <person name="Xie Y."/>
            <person name="Shi X."/>
            <person name="Chang Y."/>
            <person name="Huang F."/>
            <person name="Chen Y."/>
            <person name="Hong S."/>
            <person name="Mi L."/>
            <person name="Sun Q."/>
            <person name="Zhang L."/>
            <person name="Zhou B."/>
            <person name="Peng R."/>
            <person name="Zhang X."/>
            <person name="Liu F."/>
        </authorList>
    </citation>
    <scope>NUCLEOTIDE SEQUENCE [LARGE SCALE GENOMIC DNA]</scope>
    <source>
        <strain evidence="2">cv. PA1801</strain>
    </source>
</reference>
<dbReference type="EMBL" id="SMMG02000001">
    <property type="protein sequence ID" value="KAA3487995.1"/>
    <property type="molecule type" value="Genomic_DNA"/>
</dbReference>
<keyword evidence="1" id="KW-0548">Nucleotidyltransferase</keyword>
<organism evidence="1 2">
    <name type="scientific">Gossypium australe</name>
    <dbReference type="NCBI Taxonomy" id="47621"/>
    <lineage>
        <taxon>Eukaryota</taxon>
        <taxon>Viridiplantae</taxon>
        <taxon>Streptophyta</taxon>
        <taxon>Embryophyta</taxon>
        <taxon>Tracheophyta</taxon>
        <taxon>Spermatophyta</taxon>
        <taxon>Magnoliopsida</taxon>
        <taxon>eudicotyledons</taxon>
        <taxon>Gunneridae</taxon>
        <taxon>Pentapetalae</taxon>
        <taxon>rosids</taxon>
        <taxon>malvids</taxon>
        <taxon>Malvales</taxon>
        <taxon>Malvaceae</taxon>
        <taxon>Malvoideae</taxon>
        <taxon>Gossypium</taxon>
    </lineage>
</organism>
<evidence type="ECO:0000313" key="2">
    <source>
        <dbReference type="Proteomes" id="UP000325315"/>
    </source>
</evidence>
<gene>
    <name evidence="1" type="ORF">EPI10_031783</name>
</gene>
<dbReference type="AlphaFoldDB" id="A0A5B6X4R6"/>
<name>A0A5B6X4R6_9ROSI</name>
<keyword evidence="2" id="KW-1185">Reference proteome</keyword>
<evidence type="ECO:0000313" key="1">
    <source>
        <dbReference type="EMBL" id="KAA3487995.1"/>
    </source>
</evidence>
<comment type="caution">
    <text evidence="1">The sequence shown here is derived from an EMBL/GenBank/DDBJ whole genome shotgun (WGS) entry which is preliminary data.</text>
</comment>
<proteinExistence type="predicted"/>
<sequence>MEGIRKSCGYGNGIDVGALGSKGGLSLGWKDNYLVTLRSFSQYHIDMMRRDLCRGSRVFMGTQRNDIGACHGIYSEIWVKIRRFLGWL</sequence>
<keyword evidence="1" id="KW-0808">Transferase</keyword>
<keyword evidence="1" id="KW-0695">RNA-directed DNA polymerase</keyword>
<protein>
    <submittedName>
        <fullName evidence="1">Reverse transcriptase</fullName>
    </submittedName>
</protein>
<dbReference type="Proteomes" id="UP000325315">
    <property type="component" value="Unassembled WGS sequence"/>
</dbReference>
<accession>A0A5B6X4R6</accession>
<dbReference type="OrthoDB" id="999476at2759"/>